<dbReference type="InterPro" id="IPR001680">
    <property type="entry name" value="WD40_rpt"/>
</dbReference>
<evidence type="ECO:0000259" key="5">
    <source>
        <dbReference type="Pfam" id="PF09994"/>
    </source>
</evidence>
<gene>
    <name evidence="6" type="ORF">VNI00_011653</name>
</gene>
<feature type="compositionally biased region" description="Low complexity" evidence="4">
    <location>
        <begin position="793"/>
        <end position="813"/>
    </location>
</feature>
<dbReference type="Gene3D" id="2.130.10.10">
    <property type="entry name" value="YVTN repeat-like/Quinoprotein amine dehydrogenase"/>
    <property type="match status" value="3"/>
</dbReference>
<dbReference type="InterPro" id="IPR018712">
    <property type="entry name" value="Tle1-like_cat"/>
</dbReference>
<dbReference type="Pfam" id="PF00400">
    <property type="entry name" value="WD40"/>
    <property type="match status" value="3"/>
</dbReference>
<comment type="caution">
    <text evidence="6">The sequence shown here is derived from an EMBL/GenBank/DDBJ whole genome shotgun (WGS) entry which is preliminary data.</text>
</comment>
<sequence length="1106" mass="122801">MDLADWLAKNEANVTDSVNMDPASEHDIRDGNLYSIDFEDRKDVVPPPSMTPRWPGQKYCNCIHTTLSDNKDRKSVRNLVVCIDGTANQFGDKNSNVVELYSRLEKDDKLQRTFYNSGIGTYSTPSLKSWNYYKQVVGHKIDLAIAWCVSLLQPRTSPKMTRIRRFEKILLSAYQWLCELYKPGDRIFLFGFSRGAYQVRALSGMIEKVGLIHEGNEAQIPFAYELYRNCQSSVTMTGKDVPESSSKSVTNSTLKDRQTPDKAALLFKNTFCRGDVKVHFVGVWDTVSSVGVARKKELPLTTSGMKHVCFFRHALALDERRVKFLPEYARGGIGPAAEETEVPRSGMPHSKEVWFMGTHSDIGGGNIANTELLNNSPALRWMTREAILTGLLLNPSSTSWKTQEKAFNESLTLLWRMLEILPLKHLHYDKDGKDGTRVTRQPHLWHRRVVTEGQLVHRSVKLNEGRYKKQLPDKPGLESDDFDHVTNQIRSSGDLLAYVQEASQRKTHLDSLHVLFGSFEAQQALMNLSQDLYDQQEATEETISLMDMLTHTASGRFRRQHLSRMPRVLPEMLSKEDQSERYNKCATDFLEQFGTEEIFSIRRKGPVTAFAFSKDGKQIVCGTQSGNIFVREVETGAEFAMNRSLGEPAQPSRNVEHSDRISCIAFSPDRSKIISGSLDKSLRIWETATGKPGPTHVFDKHPRSFAMSDDGLEIIVSLGWEVIHIRNPLSDDSHKTSLFNNVKVTRSILSITLSCSSTPGQRLVAASGANIVLLDPDPRKPVNNAEASAGLPATGTRSLPPTTTTAATTTSTTTPIRHRNAINTVAFSDNGSILFAGSLDGTISIWDPRTGNALAMWAACTGHDVTIYADWLGAERVAVTSLAVAPGKNDCIAVGLKDGKVKIYSIPPEALPAEGSKDDEEKGDGNREKGDKEGAENWDREKGDIERSENGNREKEDDTSRWWTRRLSFSGYLSYTPPSPKETEITLPTGQITPEGARKPSTIPIPQEVANGTNSYDGIKNGAQEKPGPHANGKGNAGATDRKQYPPLEFKKDLQYSTSSIVSVAYSPDGQRIAACHEDGLVIVWDVGGPAGPCILKQLTSKRWFS</sequence>
<feature type="domain" description="T6SS Phospholipase effector Tle1-like catalytic" evidence="5">
    <location>
        <begin position="77"/>
        <end position="385"/>
    </location>
</feature>
<dbReference type="PROSITE" id="PS00678">
    <property type="entry name" value="WD_REPEATS_1"/>
    <property type="match status" value="2"/>
</dbReference>
<dbReference type="InterPro" id="IPR036322">
    <property type="entry name" value="WD40_repeat_dom_sf"/>
</dbReference>
<dbReference type="PROSITE" id="PS50082">
    <property type="entry name" value="WD_REPEATS_2"/>
    <property type="match status" value="3"/>
</dbReference>
<feature type="region of interest" description="Disordered" evidence="4">
    <location>
        <begin position="782"/>
        <end position="813"/>
    </location>
</feature>
<dbReference type="SMART" id="SM00320">
    <property type="entry name" value="WD40"/>
    <property type="match status" value="5"/>
</dbReference>
<organism evidence="6 7">
    <name type="scientific">Paramarasmius palmivorus</name>
    <dbReference type="NCBI Taxonomy" id="297713"/>
    <lineage>
        <taxon>Eukaryota</taxon>
        <taxon>Fungi</taxon>
        <taxon>Dikarya</taxon>
        <taxon>Basidiomycota</taxon>
        <taxon>Agaricomycotina</taxon>
        <taxon>Agaricomycetes</taxon>
        <taxon>Agaricomycetidae</taxon>
        <taxon>Agaricales</taxon>
        <taxon>Marasmiineae</taxon>
        <taxon>Marasmiaceae</taxon>
        <taxon>Paramarasmius</taxon>
    </lineage>
</organism>
<keyword evidence="2" id="KW-0677">Repeat</keyword>
<dbReference type="PANTHER" id="PTHR33840:SF1">
    <property type="entry name" value="TLE1 PHOSPHOLIPASE DOMAIN-CONTAINING PROTEIN"/>
    <property type="match status" value="1"/>
</dbReference>
<feature type="repeat" description="WD" evidence="3">
    <location>
        <begin position="815"/>
        <end position="856"/>
    </location>
</feature>
<dbReference type="SUPFAM" id="SSF50978">
    <property type="entry name" value="WD40 repeat-like"/>
    <property type="match status" value="1"/>
</dbReference>
<evidence type="ECO:0000256" key="4">
    <source>
        <dbReference type="SAM" id="MobiDB-lite"/>
    </source>
</evidence>
<dbReference type="Proteomes" id="UP001383192">
    <property type="component" value="Unassembled WGS sequence"/>
</dbReference>
<evidence type="ECO:0000313" key="7">
    <source>
        <dbReference type="Proteomes" id="UP001383192"/>
    </source>
</evidence>
<dbReference type="PANTHER" id="PTHR33840">
    <property type="match status" value="1"/>
</dbReference>
<dbReference type="EMBL" id="JAYKXP010000051">
    <property type="protein sequence ID" value="KAK7036456.1"/>
    <property type="molecule type" value="Genomic_DNA"/>
</dbReference>
<name>A0AAW0CD99_9AGAR</name>
<dbReference type="InterPro" id="IPR015943">
    <property type="entry name" value="WD40/YVTN_repeat-like_dom_sf"/>
</dbReference>
<feature type="region of interest" description="Disordered" evidence="4">
    <location>
        <begin position="973"/>
        <end position="1045"/>
    </location>
</feature>
<feature type="region of interest" description="Disordered" evidence="4">
    <location>
        <begin position="907"/>
        <end position="960"/>
    </location>
</feature>
<keyword evidence="1 3" id="KW-0853">WD repeat</keyword>
<accession>A0AAW0CD99</accession>
<feature type="compositionally biased region" description="Basic and acidic residues" evidence="4">
    <location>
        <begin position="915"/>
        <end position="960"/>
    </location>
</feature>
<evidence type="ECO:0000256" key="3">
    <source>
        <dbReference type="PROSITE-ProRule" id="PRU00221"/>
    </source>
</evidence>
<evidence type="ECO:0000313" key="6">
    <source>
        <dbReference type="EMBL" id="KAK7036456.1"/>
    </source>
</evidence>
<keyword evidence="7" id="KW-1185">Reference proteome</keyword>
<dbReference type="InterPro" id="IPR019775">
    <property type="entry name" value="WD40_repeat_CS"/>
</dbReference>
<dbReference type="AlphaFoldDB" id="A0AAW0CD99"/>
<reference evidence="6 7" key="1">
    <citation type="submission" date="2024-01" db="EMBL/GenBank/DDBJ databases">
        <title>A draft genome for a cacao thread blight-causing isolate of Paramarasmius palmivorus.</title>
        <authorList>
            <person name="Baruah I.K."/>
            <person name="Bukari Y."/>
            <person name="Amoako-Attah I."/>
            <person name="Meinhardt L.W."/>
            <person name="Bailey B.A."/>
            <person name="Cohen S.P."/>
        </authorList>
    </citation>
    <scope>NUCLEOTIDE SEQUENCE [LARGE SCALE GENOMIC DNA]</scope>
    <source>
        <strain evidence="6 7">GH-12</strain>
    </source>
</reference>
<protein>
    <recommendedName>
        <fullName evidence="5">T6SS Phospholipase effector Tle1-like catalytic domain-containing protein</fullName>
    </recommendedName>
</protein>
<evidence type="ECO:0000256" key="1">
    <source>
        <dbReference type="ARBA" id="ARBA00022574"/>
    </source>
</evidence>
<feature type="repeat" description="WD" evidence="3">
    <location>
        <begin position="1054"/>
        <end position="1087"/>
    </location>
</feature>
<feature type="repeat" description="WD" evidence="3">
    <location>
        <begin position="654"/>
        <end position="695"/>
    </location>
</feature>
<proteinExistence type="predicted"/>
<dbReference type="Pfam" id="PF09994">
    <property type="entry name" value="T6SS_Tle1-like_cat"/>
    <property type="match status" value="1"/>
</dbReference>
<dbReference type="PROSITE" id="PS50294">
    <property type="entry name" value="WD_REPEATS_REGION"/>
    <property type="match status" value="3"/>
</dbReference>
<evidence type="ECO:0000256" key="2">
    <source>
        <dbReference type="ARBA" id="ARBA00022737"/>
    </source>
</evidence>